<accession>A0A0E9QEI6</accession>
<organism evidence="1">
    <name type="scientific">Anguilla anguilla</name>
    <name type="common">European freshwater eel</name>
    <name type="synonym">Muraena anguilla</name>
    <dbReference type="NCBI Taxonomy" id="7936"/>
    <lineage>
        <taxon>Eukaryota</taxon>
        <taxon>Metazoa</taxon>
        <taxon>Chordata</taxon>
        <taxon>Craniata</taxon>
        <taxon>Vertebrata</taxon>
        <taxon>Euteleostomi</taxon>
        <taxon>Actinopterygii</taxon>
        <taxon>Neopterygii</taxon>
        <taxon>Teleostei</taxon>
        <taxon>Anguilliformes</taxon>
        <taxon>Anguillidae</taxon>
        <taxon>Anguilla</taxon>
    </lineage>
</organism>
<reference evidence="1" key="2">
    <citation type="journal article" date="2015" name="Fish Shellfish Immunol.">
        <title>Early steps in the European eel (Anguilla anguilla)-Vibrio vulnificus interaction in the gills: Role of the RtxA13 toxin.</title>
        <authorList>
            <person name="Callol A."/>
            <person name="Pajuelo D."/>
            <person name="Ebbesson L."/>
            <person name="Teles M."/>
            <person name="MacKenzie S."/>
            <person name="Amaro C."/>
        </authorList>
    </citation>
    <scope>NUCLEOTIDE SEQUENCE</scope>
</reference>
<name>A0A0E9QEI6_ANGAN</name>
<dbReference type="EMBL" id="GBXM01093660">
    <property type="protein sequence ID" value="JAH14917.1"/>
    <property type="molecule type" value="Transcribed_RNA"/>
</dbReference>
<proteinExistence type="predicted"/>
<evidence type="ECO:0000313" key="1">
    <source>
        <dbReference type="EMBL" id="JAH14917.1"/>
    </source>
</evidence>
<reference evidence="1" key="1">
    <citation type="submission" date="2014-11" db="EMBL/GenBank/DDBJ databases">
        <authorList>
            <person name="Amaro Gonzalez C."/>
        </authorList>
    </citation>
    <scope>NUCLEOTIDE SEQUENCE</scope>
</reference>
<sequence length="23" mass="2562">MVLLRSDSPSALVLIVLTLFMGW</sequence>
<protein>
    <submittedName>
        <fullName evidence="1">Uncharacterized protein</fullName>
    </submittedName>
</protein>
<dbReference type="AlphaFoldDB" id="A0A0E9QEI6"/>